<gene>
    <name evidence="2" type="ORF">BXYJ_LOCUS3226</name>
</gene>
<dbReference type="EMBL" id="CAJFCV020000002">
    <property type="protein sequence ID" value="CAG9093454.1"/>
    <property type="molecule type" value="Genomic_DNA"/>
</dbReference>
<feature type="signal peptide" evidence="1">
    <location>
        <begin position="1"/>
        <end position="19"/>
    </location>
</feature>
<feature type="chain" id="PRO_5035359998" evidence="1">
    <location>
        <begin position="20"/>
        <end position="115"/>
    </location>
</feature>
<organism evidence="3 5">
    <name type="scientific">Bursaphelenchus xylophilus</name>
    <name type="common">Pinewood nematode worm</name>
    <name type="synonym">Aphelenchoides xylophilus</name>
    <dbReference type="NCBI Taxonomy" id="6326"/>
    <lineage>
        <taxon>Eukaryota</taxon>
        <taxon>Metazoa</taxon>
        <taxon>Ecdysozoa</taxon>
        <taxon>Nematoda</taxon>
        <taxon>Chromadorea</taxon>
        <taxon>Rhabditida</taxon>
        <taxon>Tylenchina</taxon>
        <taxon>Tylenchomorpha</taxon>
        <taxon>Aphelenchoidea</taxon>
        <taxon>Aphelenchoididae</taxon>
        <taxon>Bursaphelenchus</taxon>
    </lineage>
</organism>
<reference evidence="2" key="2">
    <citation type="submission" date="2020-09" db="EMBL/GenBank/DDBJ databases">
        <authorList>
            <person name="Kikuchi T."/>
        </authorList>
    </citation>
    <scope>NUCLEOTIDE SEQUENCE</scope>
    <source>
        <strain evidence="2">Ka4C1</strain>
    </source>
</reference>
<evidence type="ECO:0000313" key="5">
    <source>
        <dbReference type="WBParaSite" id="BXY_1085100.1"/>
    </source>
</evidence>
<evidence type="ECO:0000313" key="3">
    <source>
        <dbReference type="Proteomes" id="UP000095284"/>
    </source>
</evidence>
<keyword evidence="1" id="KW-0732">Signal</keyword>
<dbReference type="EMBL" id="CAJFDI010000002">
    <property type="protein sequence ID" value="CAD5213830.1"/>
    <property type="molecule type" value="Genomic_DNA"/>
</dbReference>
<dbReference type="WBParaSite" id="BXY_1085100.1">
    <property type="protein sequence ID" value="BXY_1085100.1"/>
    <property type="gene ID" value="BXY_1085100"/>
</dbReference>
<sequence>MPFKSILLPFAVIFVTVVALPVRQKRQWAGIAPTTLLTEHRARQDLANSQFLANQATADANYLQRVNQGRQRQDLLNSQIASNQAVRNAVIGGQPGGFGLGRGGWNGGRPFNSWG</sequence>
<dbReference type="Proteomes" id="UP000095284">
    <property type="component" value="Unplaced"/>
</dbReference>
<keyword evidence="4" id="KW-1185">Reference proteome</keyword>
<proteinExistence type="predicted"/>
<evidence type="ECO:0000313" key="2">
    <source>
        <dbReference type="EMBL" id="CAD5213830.1"/>
    </source>
</evidence>
<dbReference type="Proteomes" id="UP000582659">
    <property type="component" value="Unassembled WGS sequence"/>
</dbReference>
<evidence type="ECO:0000256" key="1">
    <source>
        <dbReference type="SAM" id="SignalP"/>
    </source>
</evidence>
<accession>A0A1I7SCU7</accession>
<protein>
    <submittedName>
        <fullName evidence="2">(pine wood nematode) hypothetical protein</fullName>
    </submittedName>
</protein>
<reference evidence="5" key="1">
    <citation type="submission" date="2016-11" db="UniProtKB">
        <authorList>
            <consortium name="WormBaseParasite"/>
        </authorList>
    </citation>
    <scope>IDENTIFICATION</scope>
</reference>
<dbReference type="Proteomes" id="UP000659654">
    <property type="component" value="Unassembled WGS sequence"/>
</dbReference>
<evidence type="ECO:0000313" key="4">
    <source>
        <dbReference type="Proteomes" id="UP000659654"/>
    </source>
</evidence>
<dbReference type="AlphaFoldDB" id="A0A1I7SCU7"/>
<name>A0A1I7SCU7_BURXY</name>